<dbReference type="SMART" id="SM00353">
    <property type="entry name" value="HLH"/>
    <property type="match status" value="1"/>
</dbReference>
<keyword evidence="5" id="KW-0539">Nucleus</keyword>
<feature type="region of interest" description="Disordered" evidence="6">
    <location>
        <begin position="143"/>
        <end position="179"/>
    </location>
</feature>
<dbReference type="InterPro" id="IPR045843">
    <property type="entry name" value="IND-like"/>
</dbReference>
<comment type="subcellular location">
    <subcellularLocation>
        <location evidence="1">Nucleus</location>
    </subcellularLocation>
</comment>
<feature type="domain" description="BHLH" evidence="7">
    <location>
        <begin position="170"/>
        <end position="219"/>
    </location>
</feature>
<evidence type="ECO:0000256" key="2">
    <source>
        <dbReference type="ARBA" id="ARBA00005510"/>
    </source>
</evidence>
<evidence type="ECO:0000256" key="5">
    <source>
        <dbReference type="ARBA" id="ARBA00023242"/>
    </source>
</evidence>
<dbReference type="CDD" id="cd11393">
    <property type="entry name" value="bHLH_AtbHLH_like"/>
    <property type="match status" value="1"/>
</dbReference>
<dbReference type="GO" id="GO:0005634">
    <property type="term" value="C:nucleus"/>
    <property type="evidence" value="ECO:0007669"/>
    <property type="project" value="UniProtKB-SubCell"/>
</dbReference>
<dbReference type="PROSITE" id="PS50888">
    <property type="entry name" value="BHLH"/>
    <property type="match status" value="1"/>
</dbReference>
<reference evidence="8" key="1">
    <citation type="journal article" date="2019" name="BMC Genomics">
        <title>A new reference genome for Sorghum bicolor reveals high levels of sequence similarity between sweet and grain genotypes: implications for the genetics of sugar metabolism.</title>
        <authorList>
            <person name="Cooper E.A."/>
            <person name="Brenton Z.W."/>
            <person name="Flinn B.S."/>
            <person name="Jenkins J."/>
            <person name="Shu S."/>
            <person name="Flowers D."/>
            <person name="Luo F."/>
            <person name="Wang Y."/>
            <person name="Xia P."/>
            <person name="Barry K."/>
            <person name="Daum C."/>
            <person name="Lipzen A."/>
            <person name="Yoshinaga Y."/>
            <person name="Schmutz J."/>
            <person name="Saski C."/>
            <person name="Vermerris W."/>
            <person name="Kresovich S."/>
        </authorList>
    </citation>
    <scope>NUCLEOTIDE SEQUENCE</scope>
</reference>
<dbReference type="AlphaFoldDB" id="A0A921RYI9"/>
<dbReference type="Proteomes" id="UP000807115">
    <property type="component" value="Chromosome 1"/>
</dbReference>
<keyword evidence="3" id="KW-0805">Transcription regulation</keyword>
<dbReference type="PANTHER" id="PTHR16223:SF380">
    <property type="entry name" value="HELIX-LOOP-HELIX DNA-BINDING DOMAIN CONTAINING PROTEIN, EXPRESSED"/>
    <property type="match status" value="1"/>
</dbReference>
<comment type="caution">
    <text evidence="8">The sequence shown here is derived from an EMBL/GenBank/DDBJ whole genome shotgun (WGS) entry which is preliminary data.</text>
</comment>
<dbReference type="InterPro" id="IPR045239">
    <property type="entry name" value="bHLH95_bHLH"/>
</dbReference>
<evidence type="ECO:0000256" key="1">
    <source>
        <dbReference type="ARBA" id="ARBA00004123"/>
    </source>
</evidence>
<dbReference type="OrthoDB" id="778738at2759"/>
<evidence type="ECO:0000313" key="8">
    <source>
        <dbReference type="EMBL" id="KAG0547507.1"/>
    </source>
</evidence>
<dbReference type="OMA" id="FQYYGGD"/>
<dbReference type="FunFam" id="4.10.280.10:FF:000115">
    <property type="entry name" value="Transcription factor bHLH113"/>
    <property type="match status" value="1"/>
</dbReference>
<feature type="compositionally biased region" description="Low complexity" evidence="6">
    <location>
        <begin position="156"/>
        <end position="169"/>
    </location>
</feature>
<sequence length="324" mass="33074">MVKEEEIMAEAGGGRGGYMDLLGLGEDDYLLCLSPSSYFASSVVSATTTSATTTAAASSPTCASYLDMAPAYHHMLSFAGQDQQYHGDGVLGFQYYGAGDHAIPAAVPQKSSPTTECSSISSMSSSPPATAISAVSCSKPQAFKKKGSRSSEQRKAASAAAAAPAAPAAAGGGATNKRPRVRRERLGERIIALQQLVSPFGKSDTASVLHEALGYIRFLHDQVQVLSSPYMQRQPASAAHVPESAAGTVVEPPRPKDLRSRGLCLVPVSCTEHLAGNSHGGNGADLWSVAAGMAKAAADKGPAGGMLLPGGGGGGGYPRQGHLA</sequence>
<dbReference type="Gramene" id="KXG37499">
    <property type="protein sequence ID" value="KXG37499"/>
    <property type="gene ID" value="SORBI_3001G082600"/>
</dbReference>
<evidence type="ECO:0000259" key="7">
    <source>
        <dbReference type="PROSITE" id="PS50888"/>
    </source>
</evidence>
<proteinExistence type="inferred from homology"/>
<keyword evidence="4" id="KW-0804">Transcription</keyword>
<dbReference type="Gene3D" id="4.10.280.10">
    <property type="entry name" value="Helix-loop-helix DNA-binding domain"/>
    <property type="match status" value="1"/>
</dbReference>
<dbReference type="InterPro" id="IPR011598">
    <property type="entry name" value="bHLH_dom"/>
</dbReference>
<accession>A0A921RYI9</accession>
<dbReference type="PANTHER" id="PTHR16223">
    <property type="entry name" value="TRANSCRIPTION FACTOR BHLH83-RELATED"/>
    <property type="match status" value="1"/>
</dbReference>
<dbReference type="GO" id="GO:0046983">
    <property type="term" value="F:protein dimerization activity"/>
    <property type="evidence" value="ECO:0007669"/>
    <property type="project" value="InterPro"/>
</dbReference>
<evidence type="ECO:0000313" key="9">
    <source>
        <dbReference type="Proteomes" id="UP000807115"/>
    </source>
</evidence>
<comment type="similarity">
    <text evidence="2">Belongs to the bHLH protein family.</text>
</comment>
<organism evidence="8 9">
    <name type="scientific">Sorghum bicolor</name>
    <name type="common">Sorghum</name>
    <name type="synonym">Sorghum vulgare</name>
    <dbReference type="NCBI Taxonomy" id="4558"/>
    <lineage>
        <taxon>Eukaryota</taxon>
        <taxon>Viridiplantae</taxon>
        <taxon>Streptophyta</taxon>
        <taxon>Embryophyta</taxon>
        <taxon>Tracheophyta</taxon>
        <taxon>Spermatophyta</taxon>
        <taxon>Magnoliopsida</taxon>
        <taxon>Liliopsida</taxon>
        <taxon>Poales</taxon>
        <taxon>Poaceae</taxon>
        <taxon>PACMAD clade</taxon>
        <taxon>Panicoideae</taxon>
        <taxon>Andropogonodae</taxon>
        <taxon>Andropogoneae</taxon>
        <taxon>Sorghinae</taxon>
        <taxon>Sorghum</taxon>
    </lineage>
</organism>
<evidence type="ECO:0000256" key="4">
    <source>
        <dbReference type="ARBA" id="ARBA00023163"/>
    </source>
</evidence>
<dbReference type="Gramene" id="EER93415">
    <property type="protein sequence ID" value="EER93415"/>
    <property type="gene ID" value="SORBI_3001G082600"/>
</dbReference>
<dbReference type="InterPro" id="IPR036638">
    <property type="entry name" value="HLH_DNA-bd_sf"/>
</dbReference>
<evidence type="ECO:0000256" key="6">
    <source>
        <dbReference type="SAM" id="MobiDB-lite"/>
    </source>
</evidence>
<name>A0A921RYI9_SORBI</name>
<dbReference type="EMBL" id="CM027680">
    <property type="protein sequence ID" value="KAG0547507.1"/>
    <property type="molecule type" value="Genomic_DNA"/>
</dbReference>
<dbReference type="SUPFAM" id="SSF47459">
    <property type="entry name" value="HLH, helix-loop-helix DNA-binding domain"/>
    <property type="match status" value="1"/>
</dbReference>
<evidence type="ECO:0000256" key="3">
    <source>
        <dbReference type="ARBA" id="ARBA00023015"/>
    </source>
</evidence>
<protein>
    <recommendedName>
        <fullName evidence="7">BHLH domain-containing protein</fullName>
    </recommendedName>
</protein>
<dbReference type="KEGG" id="sbi:8085914"/>
<dbReference type="EMBL" id="CM027680">
    <property type="protein sequence ID" value="KAG0547508.1"/>
    <property type="molecule type" value="Genomic_DNA"/>
</dbReference>
<reference evidence="8" key="2">
    <citation type="submission" date="2020-10" db="EMBL/GenBank/DDBJ databases">
        <authorList>
            <person name="Cooper E.A."/>
            <person name="Brenton Z.W."/>
            <person name="Flinn B.S."/>
            <person name="Jenkins J."/>
            <person name="Shu S."/>
            <person name="Flowers D."/>
            <person name="Luo F."/>
            <person name="Wang Y."/>
            <person name="Xia P."/>
            <person name="Barry K."/>
            <person name="Daum C."/>
            <person name="Lipzen A."/>
            <person name="Yoshinaga Y."/>
            <person name="Schmutz J."/>
            <person name="Saski C."/>
            <person name="Vermerris W."/>
            <person name="Kresovich S."/>
        </authorList>
    </citation>
    <scope>NUCLEOTIDE SEQUENCE</scope>
</reference>
<gene>
    <name evidence="8" type="ORF">BDA96_01G086300</name>
</gene>
<dbReference type="GO" id="GO:0003700">
    <property type="term" value="F:DNA-binding transcription factor activity"/>
    <property type="evidence" value="ECO:0007669"/>
    <property type="project" value="InterPro"/>
</dbReference>